<evidence type="ECO:0000313" key="1">
    <source>
        <dbReference type="EMBL" id="SAK53316.1"/>
    </source>
</evidence>
<proteinExistence type="predicted"/>
<evidence type="ECO:0000313" key="2">
    <source>
        <dbReference type="Proteomes" id="UP000071859"/>
    </source>
</evidence>
<accession>A0A158A6Q5</accession>
<protein>
    <submittedName>
        <fullName evidence="1">Uncharacterized protein</fullName>
    </submittedName>
</protein>
<gene>
    <name evidence="1" type="ORF">AWB78_01314</name>
</gene>
<sequence>MCMNRISHWIYVGANAYLECSFIPWQNRCVFRRTVDLNSICLQ</sequence>
<dbReference type="Proteomes" id="UP000071859">
    <property type="component" value="Unassembled WGS sequence"/>
</dbReference>
<keyword evidence="2" id="KW-1185">Reference proteome</keyword>
<organism evidence="1 2">
    <name type="scientific">Caballeronia calidae</name>
    <dbReference type="NCBI Taxonomy" id="1777139"/>
    <lineage>
        <taxon>Bacteria</taxon>
        <taxon>Pseudomonadati</taxon>
        <taxon>Pseudomonadota</taxon>
        <taxon>Betaproteobacteria</taxon>
        <taxon>Burkholderiales</taxon>
        <taxon>Burkholderiaceae</taxon>
        <taxon>Caballeronia</taxon>
    </lineage>
</organism>
<dbReference type="EMBL" id="FCOX02000004">
    <property type="protein sequence ID" value="SAK53316.1"/>
    <property type="molecule type" value="Genomic_DNA"/>
</dbReference>
<comment type="caution">
    <text evidence="1">The sequence shown here is derived from an EMBL/GenBank/DDBJ whole genome shotgun (WGS) entry which is preliminary data.</text>
</comment>
<reference evidence="1" key="1">
    <citation type="submission" date="2016-01" db="EMBL/GenBank/DDBJ databases">
        <authorList>
            <person name="Peeters C."/>
        </authorList>
    </citation>
    <scope>NUCLEOTIDE SEQUENCE</scope>
    <source>
        <strain evidence="1">LMG 29321</strain>
    </source>
</reference>
<name>A0A158A6Q5_9BURK</name>
<dbReference type="AlphaFoldDB" id="A0A158A6Q5"/>